<dbReference type="InterPro" id="IPR000352">
    <property type="entry name" value="Pep_chain_release_fac_I"/>
</dbReference>
<dbReference type="KEGG" id="clup:CLUP02_06280"/>
<reference evidence="7" key="1">
    <citation type="journal article" date="2021" name="Mol. Plant Microbe Interact.">
        <title>Complete Genome Sequence of the Plant-Pathogenic Fungus Colletotrichum lupini.</title>
        <authorList>
            <person name="Baroncelli R."/>
            <person name="Pensec F."/>
            <person name="Da Lio D."/>
            <person name="Boufleur T."/>
            <person name="Vicente I."/>
            <person name="Sarrocco S."/>
            <person name="Picot A."/>
            <person name="Baraldi E."/>
            <person name="Sukno S."/>
            <person name="Thon M."/>
            <person name="Le Floch G."/>
        </authorList>
    </citation>
    <scope>NUCLEOTIDE SEQUENCE</scope>
    <source>
        <strain evidence="7">IMI 504893</strain>
    </source>
</reference>
<sequence length="1607" mass="178419">MKFATSLCQSVRPILGSSFIRPLELVRWARFQAFEADFDPEELGKARSWHKSFNGSQLPKGQTTYARSSGPGGQHVNKTESKAVTVWPIKDILPVLPKLLHQGIRASKYYTARSDSLTFQAQTHRQRDANSEENQQKLVDEIQRIYQETVPGETSSDKKKKHAEIAKQFNEGRLRQKKQMSTKKQNRQKVMMDSDLAGVAESWHQARPAAFSAQLTKTAGWQTRGVQAWTLNFDSENGISIACAKDGMLTIQDGRETCVVCVRHGSKSGGGCSGQTSEPFAVVSWGGDPSSHGWARAASSGRQHPSSTPILNGGGSSTKRERSSGDQWSEQEPELLCWEYYARVPLMPIHVHYLRCSGVWSTCSSLPFPSSLLRMYLRNLESFSFSSLPLPPIVVFWFPNSPNTVSSFHHHRVLDARQIDLRHSVIVTAHHPLHLSAVCRFDPCVHFTLAPRDPLKGQSTRPGTVDHQISPIIQPNTCRAHFIVLRLPPRASNSLFLRLGYGDKFFIKTILLLVSFALPLSNQPVILVLALSSEANRPQKTADRSSPSAYPANIFDLATATRPTDLYLPSYRLTLFDPMASNGANGASPSPQVQPCRYKVGKTLGAGSYSVVKECVHIDTGRYYAAKVINKRLMAGREHMVRNEIAVLKKVSMGHQNILTLVDYFETMNNLYLVTDLALGGELFDRICRKGSYYESDAADLIRATLSAVAYLHDHGIVHRDLKPENLLFRTPEDNADLLIADFGLSRIMDEEQFHVLTTTCGTPGYMAPEIFKKIGHGKPVDVWALGVITYFLLCGYTPFDRDSDFEEMQAILNADYSFTPFDYWRGVSDHAKDFIRRCLTIDPNKRMTAHEALQHPFVAGYLNNGEGEGQNLLPTVKKNFNARRTLHAAIDTVRAINKLREGQSNLMDGAKSKEPGRGAAALKTQQNARKDDSAISLGNGAHKDSGYGTQPEADSSQNDVVMSDAGPAPSSVPASLRPGSEQNKVVTAPHNEKHDADMSLLTAAMNILGGSHAPSGLNCLRKETLKGLFANMRGGREAKRSGSLSDRIVSDSIWLYEKNPLAYGKKLMSFFIGMLDDLTASAKPDMKVIYLYVKSDLSKTVFRRLSLAGTGSKHRRSVPASERRPPFCSPIFPQTLLPHWHISVATFFLLACLPLLLVYLVTSRRILGPILAANTRSKIHYTSYPVAMTERVRRAHHKSRLGCRRCKTRRIKCDEVRPACGGCTKANLRCDFIDLQSRFSLKPTSCPPAPPFILSSSSSSSSLISSASSSSSTALSLTSLTLIRPSSPPVLVDIMTDGMKSRFFRHYLAMTASYPSTDQQSWSSWITDLAVTDRTLMDAVLGFAAFHLRRSAARVDDSSSSSTYAAAVSEASHAYMARAIEAHSRQIVREGINAQNAPVVMATCTIIMFHTSANQSFLDSNGSGSDAGEGTGAGSRVPHHWFTPFRNVNALLKVALPGIRNSRIGHLYKPERQTSSQQNETPRPAKPGAFDFLLEDLDEEKTEPETLEAYRIAVDRLDKIQGSALQRDLLRFPAHVPPRFVELLEAQDPRTLAIVGYFFMLLRRATHLWWAQGAAEREFDGVMRFLPREWWPKMTLAVEEFEWVES</sequence>
<dbReference type="PROSITE" id="PS00108">
    <property type="entry name" value="PROTEIN_KINASE_ST"/>
    <property type="match status" value="1"/>
</dbReference>
<evidence type="ECO:0000256" key="3">
    <source>
        <dbReference type="ARBA" id="ARBA00023242"/>
    </source>
</evidence>
<feature type="domain" description="Zn(2)-C6 fungal-type" evidence="6">
    <location>
        <begin position="1203"/>
        <end position="1231"/>
    </location>
</feature>
<evidence type="ECO:0000256" key="5">
    <source>
        <dbReference type="SAM" id="MobiDB-lite"/>
    </source>
</evidence>
<dbReference type="Gene3D" id="3.30.160.20">
    <property type="match status" value="1"/>
</dbReference>
<dbReference type="InterPro" id="IPR017441">
    <property type="entry name" value="Protein_kinase_ATP_BS"/>
</dbReference>
<dbReference type="Gene3D" id="1.10.510.10">
    <property type="entry name" value="Transferase(Phosphotransferase) domain 1"/>
    <property type="match status" value="1"/>
</dbReference>
<keyword evidence="2 4" id="KW-0067">ATP-binding</keyword>
<proteinExistence type="predicted"/>
<dbReference type="GO" id="GO:0005524">
    <property type="term" value="F:ATP binding"/>
    <property type="evidence" value="ECO:0007669"/>
    <property type="project" value="UniProtKB-UniRule"/>
</dbReference>
<dbReference type="CDD" id="cd05117">
    <property type="entry name" value="STKc_CAMK"/>
    <property type="match status" value="1"/>
</dbReference>
<keyword evidence="8" id="KW-1185">Reference proteome</keyword>
<feature type="compositionally biased region" description="Polar residues" evidence="5">
    <location>
        <begin position="300"/>
        <end position="310"/>
    </location>
</feature>
<dbReference type="EMBL" id="CP019475">
    <property type="protein sequence ID" value="UQC80795.1"/>
    <property type="molecule type" value="Genomic_DNA"/>
</dbReference>
<dbReference type="GO" id="GO:0000981">
    <property type="term" value="F:DNA-binding transcription factor activity, RNA polymerase II-specific"/>
    <property type="evidence" value="ECO:0007669"/>
    <property type="project" value="InterPro"/>
</dbReference>
<feature type="region of interest" description="Disordered" evidence="5">
    <location>
        <begin position="905"/>
        <end position="983"/>
    </location>
</feature>
<feature type="binding site" evidence="4">
    <location>
        <position position="627"/>
    </location>
    <ligand>
        <name>ATP</name>
        <dbReference type="ChEBI" id="CHEBI:30616"/>
    </ligand>
</feature>
<keyword evidence="3" id="KW-0539">Nucleus</keyword>
<dbReference type="PANTHER" id="PTHR24347">
    <property type="entry name" value="SERINE/THREONINE-PROTEIN KINASE"/>
    <property type="match status" value="1"/>
</dbReference>
<dbReference type="GO" id="GO:0032543">
    <property type="term" value="P:mitochondrial translation"/>
    <property type="evidence" value="ECO:0007669"/>
    <property type="project" value="UniProtKB-ARBA"/>
</dbReference>
<dbReference type="InterPro" id="IPR021858">
    <property type="entry name" value="Fun_TF"/>
</dbReference>
<dbReference type="GO" id="GO:0003747">
    <property type="term" value="F:translation release factor activity"/>
    <property type="evidence" value="ECO:0007669"/>
    <property type="project" value="InterPro"/>
</dbReference>
<evidence type="ECO:0000256" key="2">
    <source>
        <dbReference type="ARBA" id="ARBA00022840"/>
    </source>
</evidence>
<dbReference type="PROSITE" id="PS00463">
    <property type="entry name" value="ZN2_CY6_FUNGAL_1"/>
    <property type="match status" value="1"/>
</dbReference>
<dbReference type="InterPro" id="IPR001138">
    <property type="entry name" value="Zn2Cys6_DnaBD"/>
</dbReference>
<keyword evidence="1 4" id="KW-0547">Nucleotide-binding</keyword>
<feature type="region of interest" description="Disordered" evidence="5">
    <location>
        <begin position="1468"/>
        <end position="1489"/>
    </location>
</feature>
<dbReference type="SUPFAM" id="SSF56112">
    <property type="entry name" value="Protein kinase-like (PK-like)"/>
    <property type="match status" value="1"/>
</dbReference>
<dbReference type="InterPro" id="IPR036864">
    <property type="entry name" value="Zn2-C6_fun-type_DNA-bd_sf"/>
</dbReference>
<dbReference type="FunFam" id="3.30.200.20:FF:000153">
    <property type="entry name" value="Calcium/calmodulin-dependent protein kinase type I"/>
    <property type="match status" value="1"/>
</dbReference>
<accession>A0A9Q8WFK0</accession>
<name>A0A9Q8WFK0_9PEZI</name>
<dbReference type="SMART" id="SM00220">
    <property type="entry name" value="S_TKc"/>
    <property type="match status" value="1"/>
</dbReference>
<dbReference type="GO" id="GO:0005739">
    <property type="term" value="C:mitochondrion"/>
    <property type="evidence" value="ECO:0007669"/>
    <property type="project" value="UniProtKB-ARBA"/>
</dbReference>
<dbReference type="Pfam" id="PF11951">
    <property type="entry name" value="Fungal_trans_2"/>
    <property type="match status" value="1"/>
</dbReference>
<evidence type="ECO:0000259" key="6">
    <source>
        <dbReference type="PROSITE" id="PS00463"/>
    </source>
</evidence>
<dbReference type="Pfam" id="PF00472">
    <property type="entry name" value="RF-1"/>
    <property type="match status" value="1"/>
</dbReference>
<dbReference type="PROSITE" id="PS00107">
    <property type="entry name" value="PROTEIN_KINASE_ATP"/>
    <property type="match status" value="1"/>
</dbReference>
<dbReference type="CDD" id="cd00067">
    <property type="entry name" value="GAL4"/>
    <property type="match status" value="1"/>
</dbReference>
<feature type="region of interest" description="Disordered" evidence="5">
    <location>
        <begin position="292"/>
        <end position="327"/>
    </location>
</feature>
<dbReference type="InterPro" id="IPR000719">
    <property type="entry name" value="Prot_kinase_dom"/>
</dbReference>
<evidence type="ECO:0000256" key="1">
    <source>
        <dbReference type="ARBA" id="ARBA00022741"/>
    </source>
</evidence>
<feature type="region of interest" description="Disordered" evidence="5">
    <location>
        <begin position="57"/>
        <end position="77"/>
    </location>
</feature>
<dbReference type="SMART" id="SM00066">
    <property type="entry name" value="GAL4"/>
    <property type="match status" value="1"/>
</dbReference>
<dbReference type="RefSeq" id="XP_049142423.1">
    <property type="nucleotide sequence ID" value="XM_049285280.1"/>
</dbReference>
<gene>
    <name evidence="7" type="ORF">CLUP02_06280</name>
</gene>
<dbReference type="InterPro" id="IPR011009">
    <property type="entry name" value="Kinase-like_dom_sf"/>
</dbReference>
<dbReference type="Pfam" id="PF00069">
    <property type="entry name" value="Pkinase"/>
    <property type="match status" value="1"/>
</dbReference>
<feature type="compositionally biased region" description="Polar residues" evidence="5">
    <location>
        <begin position="57"/>
        <end position="67"/>
    </location>
</feature>
<dbReference type="Proteomes" id="UP000830671">
    <property type="component" value="Chromosome 3"/>
</dbReference>
<dbReference type="GO" id="GO:0004672">
    <property type="term" value="F:protein kinase activity"/>
    <property type="evidence" value="ECO:0007669"/>
    <property type="project" value="InterPro"/>
</dbReference>
<organism evidence="7 8">
    <name type="scientific">Colletotrichum lupini</name>
    <dbReference type="NCBI Taxonomy" id="145971"/>
    <lineage>
        <taxon>Eukaryota</taxon>
        <taxon>Fungi</taxon>
        <taxon>Dikarya</taxon>
        <taxon>Ascomycota</taxon>
        <taxon>Pezizomycotina</taxon>
        <taxon>Sordariomycetes</taxon>
        <taxon>Hypocreomycetidae</taxon>
        <taxon>Glomerellales</taxon>
        <taxon>Glomerellaceae</taxon>
        <taxon>Colletotrichum</taxon>
        <taxon>Colletotrichum acutatum species complex</taxon>
    </lineage>
</organism>
<dbReference type="GO" id="GO:0008270">
    <property type="term" value="F:zinc ion binding"/>
    <property type="evidence" value="ECO:0007669"/>
    <property type="project" value="InterPro"/>
</dbReference>
<dbReference type="InterPro" id="IPR008271">
    <property type="entry name" value="Ser/Thr_kinase_AS"/>
</dbReference>
<dbReference type="Gene3D" id="4.10.240.10">
    <property type="entry name" value="Zn(2)-C6 fungal-type DNA-binding domain"/>
    <property type="match status" value="1"/>
</dbReference>
<dbReference type="GeneID" id="73340290"/>
<protein>
    <recommendedName>
        <fullName evidence="6">Zn(2)-C6 fungal-type domain-containing protein</fullName>
    </recommendedName>
</protein>
<dbReference type="Gene3D" id="3.30.200.20">
    <property type="entry name" value="Phosphorylase Kinase, domain 1"/>
    <property type="match status" value="1"/>
</dbReference>
<evidence type="ECO:0000256" key="4">
    <source>
        <dbReference type="PROSITE-ProRule" id="PRU10141"/>
    </source>
</evidence>
<evidence type="ECO:0000313" key="7">
    <source>
        <dbReference type="EMBL" id="UQC80795.1"/>
    </source>
</evidence>
<dbReference type="Pfam" id="PF00172">
    <property type="entry name" value="Zn_clus"/>
    <property type="match status" value="1"/>
</dbReference>
<dbReference type="FunFam" id="1.10.510.10:FF:000257">
    <property type="entry name" value="Calcium/calmodulin-dependent protein kinase type I"/>
    <property type="match status" value="1"/>
</dbReference>
<dbReference type="SUPFAM" id="SSF57701">
    <property type="entry name" value="Zn2/Cys6 DNA-binding domain"/>
    <property type="match status" value="1"/>
</dbReference>
<evidence type="ECO:0000313" key="8">
    <source>
        <dbReference type="Proteomes" id="UP000830671"/>
    </source>
</evidence>